<dbReference type="eggNOG" id="ENOG5032BYM">
    <property type="taxonomic scope" value="Bacteria"/>
</dbReference>
<dbReference type="Pfam" id="PF02368">
    <property type="entry name" value="Big_2"/>
    <property type="match status" value="1"/>
</dbReference>
<name>W7V1W3_RUMFL</name>
<dbReference type="PATRIC" id="fig|1341157.4.peg.320"/>
<proteinExistence type="predicted"/>
<dbReference type="Proteomes" id="UP000019365">
    <property type="component" value="Unassembled WGS sequence"/>
</dbReference>
<evidence type="ECO:0000313" key="4">
    <source>
        <dbReference type="Proteomes" id="UP000019365"/>
    </source>
</evidence>
<accession>W7V1W3</accession>
<evidence type="ECO:0000256" key="1">
    <source>
        <dbReference type="SAM" id="SignalP"/>
    </source>
</evidence>
<organism evidence="3 4">
    <name type="scientific">Ruminococcus flavefaciens 007c</name>
    <dbReference type="NCBI Taxonomy" id="1341157"/>
    <lineage>
        <taxon>Bacteria</taxon>
        <taxon>Bacillati</taxon>
        <taxon>Bacillota</taxon>
        <taxon>Clostridia</taxon>
        <taxon>Eubacteriales</taxon>
        <taxon>Oscillospiraceae</taxon>
        <taxon>Ruminococcus</taxon>
    </lineage>
</organism>
<dbReference type="InterPro" id="IPR003343">
    <property type="entry name" value="Big_2"/>
</dbReference>
<protein>
    <recommendedName>
        <fullName evidence="2">BIG2 domain-containing protein</fullName>
    </recommendedName>
</protein>
<dbReference type="InterPro" id="IPR008964">
    <property type="entry name" value="Invasin/intimin_cell_adhesion"/>
</dbReference>
<keyword evidence="1" id="KW-0732">Signal</keyword>
<dbReference type="EMBL" id="ATAX01000007">
    <property type="protein sequence ID" value="EWM54980.1"/>
    <property type="molecule type" value="Genomic_DNA"/>
</dbReference>
<gene>
    <name evidence="3" type="ORF">RF007C_03015</name>
</gene>
<feature type="domain" description="BIG2" evidence="2">
    <location>
        <begin position="573"/>
        <end position="632"/>
    </location>
</feature>
<sequence length="645" mass="70357">MKIKRIISSVIGAAVLVSSLSLTAGCSLQEFFTGEKIEEPAKKVLTNREWLNMVNDAYGTGSDDGDPVDEAKEWGIIGEDEEIDLDAPVNDNFVSSTLARAAGYADADSSQEEIERAVQEHGLRTDGEDLSDPDSAMNALENIREDMVHPHFEDHREIILADNVVDMSRSLRIDDMRIIGDTITMPLDSADRLDKDSVFVLPGEKYGDEAAYKVIAIVDNGDDTADIKCVPASLCEVYKSVNVSGHFPADLNGFEPAQNGFVTVLRKNSGSVNNFSGYDKEKLMSEENDSIDFSAQLGSGCTVKLSLKDIILNTKIDWCDNGSGAPDIKRIFLSADYISDVSLETTEDESSEKYSIAEARSFLTELPMEIGRVPVHICDGLTLNLDLSLAVNAEGELSVKVKTGETNGFEMKGAKFRTVNSVLDLTDIRTERRSWAYTTMNIAVGMDYLLNDEDFVSLDITSGPDVNGEPEVHNGAAEDGEKLVCIDVNGFMKVLMNARFCNAVTATTGLDPVMKLLDLEGEKSRIKWEGLHYENGKRVAHCTFEENKEKETSDEETTTLPKGIFSLKTTYISICEGESAAIELRSLPSGYTEADLEWKSMDTSIVTVDSKGNIIAVAHGNSGVSVSTKDGKYFANCAVVVKNAG</sequence>
<comment type="caution">
    <text evidence="3">The sequence shown here is derived from an EMBL/GenBank/DDBJ whole genome shotgun (WGS) entry which is preliminary data.</text>
</comment>
<feature type="signal peptide" evidence="1">
    <location>
        <begin position="1"/>
        <end position="24"/>
    </location>
</feature>
<reference evidence="3 4" key="1">
    <citation type="journal article" date="2014" name="PLoS ONE">
        <title>Rumen cellulosomics: divergent fiber-degrading strategies revealed by comparative genome-wide analysis of six ruminococcal strains.</title>
        <authorList>
            <person name="Dassa B."/>
            <person name="Borovok I."/>
            <person name="Ruimy-Israeli V."/>
            <person name="Lamed R."/>
            <person name="Flint H.J."/>
            <person name="Duncan S.H."/>
            <person name="Henrissat B."/>
            <person name="Coutinho P."/>
            <person name="Morrison M."/>
            <person name="Mosoni P."/>
            <person name="Yeoman C.J."/>
            <person name="White B.A."/>
            <person name="Bayer E.A."/>
        </authorList>
    </citation>
    <scope>NUCLEOTIDE SEQUENCE [LARGE SCALE GENOMIC DNA]</scope>
    <source>
        <strain evidence="3 4">007c</strain>
    </source>
</reference>
<evidence type="ECO:0000259" key="2">
    <source>
        <dbReference type="Pfam" id="PF02368"/>
    </source>
</evidence>
<evidence type="ECO:0000313" key="3">
    <source>
        <dbReference type="EMBL" id="EWM54980.1"/>
    </source>
</evidence>
<keyword evidence="4" id="KW-1185">Reference proteome</keyword>
<feature type="chain" id="PRO_5038352795" description="BIG2 domain-containing protein" evidence="1">
    <location>
        <begin position="25"/>
        <end position="645"/>
    </location>
</feature>
<dbReference type="SUPFAM" id="SSF49373">
    <property type="entry name" value="Invasin/intimin cell-adhesion fragments"/>
    <property type="match status" value="1"/>
</dbReference>
<dbReference type="PROSITE" id="PS51257">
    <property type="entry name" value="PROKAR_LIPOPROTEIN"/>
    <property type="match status" value="1"/>
</dbReference>
<dbReference type="AlphaFoldDB" id="W7V1W3"/>
<dbReference type="Gene3D" id="2.60.40.1080">
    <property type="match status" value="1"/>
</dbReference>